<evidence type="ECO:0000256" key="2">
    <source>
        <dbReference type="ARBA" id="ARBA00022475"/>
    </source>
</evidence>
<feature type="domain" description="ILCR1 Ig-like" evidence="5">
    <location>
        <begin position="184"/>
        <end position="293"/>
    </location>
</feature>
<keyword evidence="7" id="KW-1185">Reference proteome</keyword>
<feature type="domain" description="SEFIR" evidence="4">
    <location>
        <begin position="472"/>
        <end position="605"/>
    </location>
</feature>
<evidence type="ECO:0000259" key="4">
    <source>
        <dbReference type="Pfam" id="PF08357"/>
    </source>
</evidence>
<reference evidence="6" key="1">
    <citation type="submission" date="2021-03" db="EMBL/GenBank/DDBJ databases">
        <authorList>
            <person name="Bekaert M."/>
        </authorList>
    </citation>
    <scope>NUCLEOTIDE SEQUENCE</scope>
</reference>
<dbReference type="Pfam" id="PF08357">
    <property type="entry name" value="SEFIR"/>
    <property type="match status" value="1"/>
</dbReference>
<dbReference type="OrthoDB" id="6061792at2759"/>
<evidence type="ECO:0000256" key="3">
    <source>
        <dbReference type="SAM" id="MobiDB-lite"/>
    </source>
</evidence>
<dbReference type="Proteomes" id="UP000683360">
    <property type="component" value="Unassembled WGS sequence"/>
</dbReference>
<evidence type="ECO:0008006" key="8">
    <source>
        <dbReference type="Google" id="ProtNLM"/>
    </source>
</evidence>
<organism evidence="6 7">
    <name type="scientific">Mytilus edulis</name>
    <name type="common">Blue mussel</name>
    <dbReference type="NCBI Taxonomy" id="6550"/>
    <lineage>
        <taxon>Eukaryota</taxon>
        <taxon>Metazoa</taxon>
        <taxon>Spiralia</taxon>
        <taxon>Lophotrochozoa</taxon>
        <taxon>Mollusca</taxon>
        <taxon>Bivalvia</taxon>
        <taxon>Autobranchia</taxon>
        <taxon>Pteriomorphia</taxon>
        <taxon>Mytilida</taxon>
        <taxon>Mytiloidea</taxon>
        <taxon>Mytilidae</taxon>
        <taxon>Mytilinae</taxon>
        <taxon>Mytilus</taxon>
    </lineage>
</organism>
<feature type="compositionally biased region" description="Low complexity" evidence="3">
    <location>
        <begin position="311"/>
        <end position="327"/>
    </location>
</feature>
<evidence type="ECO:0000256" key="1">
    <source>
        <dbReference type="ARBA" id="ARBA00004251"/>
    </source>
</evidence>
<proteinExistence type="predicted"/>
<evidence type="ECO:0000313" key="6">
    <source>
        <dbReference type="EMBL" id="CAG2223687.1"/>
    </source>
</evidence>
<dbReference type="Gene3D" id="2.60.40.2160">
    <property type="entry name" value="Interleukin-17 receptor A/B, fibronectin-III-like domain 1"/>
    <property type="match status" value="1"/>
</dbReference>
<feature type="region of interest" description="Disordered" evidence="3">
    <location>
        <begin position="307"/>
        <end position="327"/>
    </location>
</feature>
<keyword evidence="2" id="KW-1003">Cell membrane</keyword>
<name>A0A8S3STE7_MYTED</name>
<dbReference type="EMBL" id="CAJPWZ010001791">
    <property type="protein sequence ID" value="CAG2223687.1"/>
    <property type="molecule type" value="Genomic_DNA"/>
</dbReference>
<dbReference type="AlphaFoldDB" id="A0A8S3STE7"/>
<keyword evidence="2" id="KW-0472">Membrane</keyword>
<evidence type="ECO:0000259" key="5">
    <source>
        <dbReference type="Pfam" id="PF23608"/>
    </source>
</evidence>
<sequence length="878" mass="99465">MICVFNSFSPVKTLDCIPLQLNNTTPVSCTATLYKGDACNETVLESKYTDLYGKDIYPGCPDDLQLKPIMEIYPGYPGYRPGFVVTIKPPRTADFQFVKGFQLDYQDSIGNKRCIVLELVNTTLTPKHKENDLKFQLKIYPLAQDNREYVFNAYSLPTPKYTEEKEFQTRYGQTNKWELQYSYQWRTTIAFYVNQKDRFIDFRFVPAPAELQLYWYNITLSRIVSYEGTSTEARHTVSSMGTHLTEMSFHDIEPGRYRVGVQPFDDKAKSLSECKCKNNFFVCVSCLKTLTRVIEIPVDNPPSAPIPTPALPLATKPKTSTTTSPLSLTTKHKTTVITTEVAIGELTAKHKTTVITTEVAIGEHTVSDKDIMAASVVVTSQQDNQTTNHLTVAFSIVGFLVLVLVAGIGYKIYGQRSNDNKLMDVCKYFYKRPSPNDGNGYESPTVAEKVPHTSVRQKGDVLNNERWMVKKKVAVIAAYDNEFHTKVVESLATYLQSQGHCKVNYFPWNQTDDKFHWITSTADDVDFHVIVLSAFACSQYDAFTTNRPIDTTDIFIPYLSKVFNQVLNHQKIIFVKFDYSSDVSMSNDLGSSFQLLDNFTGFLSHIHKHNPYEDHMKTLPFSKHLSETKEGRDLMNAVDNVIKISRFQQSKMYGSRMDSGYKSHCEMNSVDEKEWRDSTQNNVINAIVQEQPVGVQYGQFVIDPDICSFKPVDDGDGLSLFTTITIAEGEAGDRIETSEEAELHFYRGQSCVHAGEAIHRRTAALGRLGDTSKHPRHINYANDKNGQQIKPNLNPTRQENELCRKQSESKNGSKDIENEAGAFIISGDNYVYPGTDFFLPPDPSINEDITTEYQFNMMDDINRGQFNYDLDNVSGKSV</sequence>
<comment type="caution">
    <text evidence="6">The sequence shown here is derived from an EMBL/GenBank/DDBJ whole genome shotgun (WGS) entry which is preliminary data.</text>
</comment>
<gene>
    <name evidence="6" type="ORF">MEDL_36982</name>
</gene>
<dbReference type="InterPro" id="IPR038683">
    <property type="entry name" value="IL17RA/B_FnIII-like_1_sf"/>
</dbReference>
<dbReference type="Pfam" id="PF23608">
    <property type="entry name" value="Ig_ILCR1"/>
    <property type="match status" value="1"/>
</dbReference>
<evidence type="ECO:0000313" key="7">
    <source>
        <dbReference type="Proteomes" id="UP000683360"/>
    </source>
</evidence>
<dbReference type="InterPro" id="IPR057066">
    <property type="entry name" value="Ig_ILCR1"/>
</dbReference>
<dbReference type="Gene3D" id="3.40.50.11530">
    <property type="match status" value="1"/>
</dbReference>
<comment type="subcellular location">
    <subcellularLocation>
        <location evidence="1">Cell membrane</location>
        <topology evidence="1">Single-pass type I membrane protein</topology>
    </subcellularLocation>
</comment>
<dbReference type="GO" id="GO:0005886">
    <property type="term" value="C:plasma membrane"/>
    <property type="evidence" value="ECO:0007669"/>
    <property type="project" value="UniProtKB-SubCell"/>
</dbReference>
<dbReference type="InterPro" id="IPR013568">
    <property type="entry name" value="SEFIR_dom"/>
</dbReference>
<protein>
    <recommendedName>
        <fullName evidence="8">SEFIR domain-containing protein</fullName>
    </recommendedName>
</protein>
<accession>A0A8S3STE7</accession>